<evidence type="ECO:0000313" key="2">
    <source>
        <dbReference type="EMBL" id="MPM45657.1"/>
    </source>
</evidence>
<organism evidence="2">
    <name type="scientific">bioreactor metagenome</name>
    <dbReference type="NCBI Taxonomy" id="1076179"/>
    <lineage>
        <taxon>unclassified sequences</taxon>
        <taxon>metagenomes</taxon>
        <taxon>ecological metagenomes</taxon>
    </lineage>
</organism>
<dbReference type="InterPro" id="IPR004104">
    <property type="entry name" value="Gfo/Idh/MocA-like_OxRdtase_C"/>
</dbReference>
<gene>
    <name evidence="2" type="ORF">SDC9_92347</name>
</gene>
<evidence type="ECO:0000259" key="1">
    <source>
        <dbReference type="Pfam" id="PF02894"/>
    </source>
</evidence>
<protein>
    <recommendedName>
        <fullName evidence="1">Gfo/Idh/MocA-like oxidoreductase C-terminal domain-containing protein</fullName>
    </recommendedName>
</protein>
<sequence length="110" mass="12418">MQLATSYVNHIKEDCVYEFDVTGTDGGAHWAAGKSPELYCDRFGAMMNMTPAFLPPLGRPDMFRNKLDNFVRACREGSELLLPGEQGLYVQRILDGITLSARNNREIEFQ</sequence>
<dbReference type="Pfam" id="PF02894">
    <property type="entry name" value="GFO_IDH_MocA_C"/>
    <property type="match status" value="1"/>
</dbReference>
<accession>A0A644ZY25</accession>
<dbReference type="AlphaFoldDB" id="A0A644ZY25"/>
<dbReference type="Gene3D" id="3.30.360.10">
    <property type="entry name" value="Dihydrodipicolinate Reductase, domain 2"/>
    <property type="match status" value="1"/>
</dbReference>
<comment type="caution">
    <text evidence="2">The sequence shown here is derived from an EMBL/GenBank/DDBJ whole genome shotgun (WGS) entry which is preliminary data.</text>
</comment>
<dbReference type="EMBL" id="VSSQ01010963">
    <property type="protein sequence ID" value="MPM45657.1"/>
    <property type="molecule type" value="Genomic_DNA"/>
</dbReference>
<feature type="domain" description="Gfo/Idh/MocA-like oxidoreductase C-terminal" evidence="1">
    <location>
        <begin position="59"/>
        <end position="108"/>
    </location>
</feature>
<reference evidence="2" key="1">
    <citation type="submission" date="2019-08" db="EMBL/GenBank/DDBJ databases">
        <authorList>
            <person name="Kucharzyk K."/>
            <person name="Murdoch R.W."/>
            <person name="Higgins S."/>
            <person name="Loffler F."/>
        </authorList>
    </citation>
    <scope>NUCLEOTIDE SEQUENCE</scope>
</reference>
<name>A0A644ZY25_9ZZZZ</name>
<proteinExistence type="predicted"/>